<feature type="compositionally biased region" description="Basic and acidic residues" evidence="1">
    <location>
        <begin position="233"/>
        <end position="245"/>
    </location>
</feature>
<feature type="region of interest" description="Disordered" evidence="1">
    <location>
        <begin position="165"/>
        <end position="259"/>
    </location>
</feature>
<organism evidence="2 3">
    <name type="scientific">Periplaneta americana</name>
    <name type="common">American cockroach</name>
    <name type="synonym">Blatta americana</name>
    <dbReference type="NCBI Taxonomy" id="6978"/>
    <lineage>
        <taxon>Eukaryota</taxon>
        <taxon>Metazoa</taxon>
        <taxon>Ecdysozoa</taxon>
        <taxon>Arthropoda</taxon>
        <taxon>Hexapoda</taxon>
        <taxon>Insecta</taxon>
        <taxon>Pterygota</taxon>
        <taxon>Neoptera</taxon>
        <taxon>Polyneoptera</taxon>
        <taxon>Dictyoptera</taxon>
        <taxon>Blattodea</taxon>
        <taxon>Blattoidea</taxon>
        <taxon>Blattidae</taxon>
        <taxon>Blattinae</taxon>
        <taxon>Periplaneta</taxon>
    </lineage>
</organism>
<feature type="compositionally biased region" description="Basic residues" evidence="1">
    <location>
        <begin position="197"/>
        <end position="209"/>
    </location>
</feature>
<reference evidence="2 3" key="1">
    <citation type="journal article" date="2022" name="Allergy">
        <title>Genome assembly and annotation of Periplaneta americana reveal a comprehensive cockroach allergen profile.</title>
        <authorList>
            <person name="Wang L."/>
            <person name="Xiong Q."/>
            <person name="Saelim N."/>
            <person name="Wang L."/>
            <person name="Nong W."/>
            <person name="Wan A.T."/>
            <person name="Shi M."/>
            <person name="Liu X."/>
            <person name="Cao Q."/>
            <person name="Hui J.H.L."/>
            <person name="Sookrung N."/>
            <person name="Leung T.F."/>
            <person name="Tungtrongchitr A."/>
            <person name="Tsui S.K.W."/>
        </authorList>
    </citation>
    <scope>NUCLEOTIDE SEQUENCE [LARGE SCALE GENOMIC DNA]</scope>
    <source>
        <strain evidence="2">PWHHKU_190912</strain>
    </source>
</reference>
<keyword evidence="3" id="KW-1185">Reference proteome</keyword>
<accession>A0ABQ8SRD7</accession>
<protein>
    <recommendedName>
        <fullName evidence="4">Reverse transcriptase domain-containing protein</fullName>
    </recommendedName>
</protein>
<name>A0ABQ8SRD7_PERAM</name>
<feature type="compositionally biased region" description="Basic residues" evidence="1">
    <location>
        <begin position="246"/>
        <end position="259"/>
    </location>
</feature>
<feature type="compositionally biased region" description="Basic residues" evidence="1">
    <location>
        <begin position="165"/>
        <end position="176"/>
    </location>
</feature>
<dbReference type="EMBL" id="JAJSOF020000021">
    <property type="protein sequence ID" value="KAJ4436768.1"/>
    <property type="molecule type" value="Genomic_DNA"/>
</dbReference>
<gene>
    <name evidence="2" type="ORF">ANN_16900</name>
</gene>
<dbReference type="Proteomes" id="UP001148838">
    <property type="component" value="Unassembled WGS sequence"/>
</dbReference>
<proteinExistence type="predicted"/>
<evidence type="ECO:0000313" key="3">
    <source>
        <dbReference type="Proteomes" id="UP001148838"/>
    </source>
</evidence>
<sequence>MNLHYCHGIQYLLTDYEVINPESCMLMTLMSMHPGLPVAFTTEYAIRKVQDNTEGLELNGLHQLLVYADDVNMLGENPQTIRRMLANSGTQWGGRCYYTPGTLSSIYQIKRELPAVRQGATLNTCKLSLRPPSTQISYNSVSLPSRSFPRDRVLRRTSWTLKSALKKAEKKIKSTKSRQEERREHKGTQGEQGRTKEKYKKSRGNRRTRKDKEKKVKTRSTRKTRKYKKSRGNRGEQGKDKEKKEKVKYKGKHKENKKI</sequence>
<feature type="compositionally biased region" description="Basic and acidic residues" evidence="1">
    <location>
        <begin position="177"/>
        <end position="196"/>
    </location>
</feature>
<evidence type="ECO:0000256" key="1">
    <source>
        <dbReference type="SAM" id="MobiDB-lite"/>
    </source>
</evidence>
<comment type="caution">
    <text evidence="2">The sequence shown here is derived from an EMBL/GenBank/DDBJ whole genome shotgun (WGS) entry which is preliminary data.</text>
</comment>
<evidence type="ECO:0000313" key="2">
    <source>
        <dbReference type="EMBL" id="KAJ4436768.1"/>
    </source>
</evidence>
<evidence type="ECO:0008006" key="4">
    <source>
        <dbReference type="Google" id="ProtNLM"/>
    </source>
</evidence>
<feature type="compositionally biased region" description="Basic residues" evidence="1">
    <location>
        <begin position="215"/>
        <end position="232"/>
    </location>
</feature>